<sequence length="296" mass="31121">MNSALKRTLNWAGTVLALLGILFVAQRLWHYGSQLDPARFGPAAWLGMAAAALAYGAANLLLAVGWGQLLACFHQPCRPRWVIGIYGVTQLAKYLPGNIFHFAGRQALGMAAGLPGGALAKSTVWELALLCAGGVLCGLLALPLLLPWLTPVTAALLALAVWLVASVLLRRISPPERAALLYSALLYYSLFLLIAGLLFCAVLVGIIVPSPAPLLPLLPSLCGAYVLAWLAGLVTPGAPAGVGIREMVLIFLLKGVVTDPDVVMAVLAGRLITVAGDVLFFVVTGLYCSPQRIRPA</sequence>
<name>A0A2N5DZ41_9GAMM</name>
<feature type="transmembrane region" description="Helical" evidence="1">
    <location>
        <begin position="127"/>
        <end position="146"/>
    </location>
</feature>
<proteinExistence type="predicted"/>
<accession>A0A2N5DZ41</accession>
<keyword evidence="1" id="KW-1133">Transmembrane helix</keyword>
<dbReference type="RefSeq" id="WP_101817645.1">
    <property type="nucleotide sequence ID" value="NZ_PJZF01000018.1"/>
</dbReference>
<feature type="transmembrane region" description="Helical" evidence="1">
    <location>
        <begin position="152"/>
        <end position="173"/>
    </location>
</feature>
<evidence type="ECO:0000313" key="2">
    <source>
        <dbReference type="EMBL" id="PLR33002.1"/>
    </source>
</evidence>
<comment type="caution">
    <text evidence="2">The sequence shown here is derived from an EMBL/GenBank/DDBJ whole genome shotgun (WGS) entry which is preliminary data.</text>
</comment>
<reference evidence="2 3" key="1">
    <citation type="submission" date="2017-12" db="EMBL/GenBank/DDBJ databases">
        <title>Characterization of six clinical isolates of Enterochimera gen. nov., a novel genus of the Yersiniaciae family and the three species Enterochimera arupensis sp. nov., Enterochimera coloradensis sp. nov, and Enterochimera californica sp. nov.</title>
        <authorList>
            <person name="Rossi A."/>
            <person name="Fisher M."/>
        </authorList>
    </citation>
    <scope>NUCLEOTIDE SEQUENCE [LARGE SCALE GENOMIC DNA]</scope>
    <source>
        <strain evidence="3">2015-Iso6</strain>
    </source>
</reference>
<dbReference type="OrthoDB" id="2542372at2"/>
<feature type="transmembrane region" description="Helical" evidence="1">
    <location>
        <begin position="263"/>
        <end position="288"/>
    </location>
</feature>
<feature type="transmembrane region" description="Helical" evidence="1">
    <location>
        <begin position="185"/>
        <end position="208"/>
    </location>
</feature>
<dbReference type="AlphaFoldDB" id="A0A2N5DZ41"/>
<gene>
    <name evidence="2" type="ORF">CYR55_17465</name>
</gene>
<evidence type="ECO:0000313" key="3">
    <source>
        <dbReference type="Proteomes" id="UP000234240"/>
    </source>
</evidence>
<dbReference type="EMBL" id="PJZF01000018">
    <property type="protein sequence ID" value="PLR33002.1"/>
    <property type="molecule type" value="Genomic_DNA"/>
</dbReference>
<evidence type="ECO:0000256" key="1">
    <source>
        <dbReference type="SAM" id="Phobius"/>
    </source>
</evidence>
<feature type="transmembrane region" description="Helical" evidence="1">
    <location>
        <begin position="43"/>
        <end position="71"/>
    </location>
</feature>
<keyword evidence="3" id="KW-1185">Reference proteome</keyword>
<feature type="transmembrane region" description="Helical" evidence="1">
    <location>
        <begin position="214"/>
        <end position="233"/>
    </location>
</feature>
<keyword evidence="1" id="KW-0472">Membrane</keyword>
<protein>
    <submittedName>
        <fullName evidence="2">Uncharacterized protein</fullName>
    </submittedName>
</protein>
<dbReference type="Proteomes" id="UP000234240">
    <property type="component" value="Unassembled WGS sequence"/>
</dbReference>
<keyword evidence="1" id="KW-0812">Transmembrane</keyword>
<organism evidence="2 3">
    <name type="scientific">Chimaeribacter californicus</name>
    <dbReference type="NCBI Taxonomy" id="2060067"/>
    <lineage>
        <taxon>Bacteria</taxon>
        <taxon>Pseudomonadati</taxon>
        <taxon>Pseudomonadota</taxon>
        <taxon>Gammaproteobacteria</taxon>
        <taxon>Enterobacterales</taxon>
        <taxon>Yersiniaceae</taxon>
        <taxon>Chimaeribacter</taxon>
    </lineage>
</organism>